<name>A0A1H8RKH9_9GAMM</name>
<feature type="transmembrane region" description="Helical" evidence="7">
    <location>
        <begin position="215"/>
        <end position="243"/>
    </location>
</feature>
<proteinExistence type="inferred from homology"/>
<evidence type="ECO:0000256" key="7">
    <source>
        <dbReference type="RuleBase" id="RU363032"/>
    </source>
</evidence>
<feature type="transmembrane region" description="Helical" evidence="7">
    <location>
        <begin position="119"/>
        <end position="141"/>
    </location>
</feature>
<dbReference type="PANTHER" id="PTHR30193">
    <property type="entry name" value="ABC TRANSPORTER PERMEASE PROTEIN"/>
    <property type="match status" value="1"/>
</dbReference>
<feature type="transmembrane region" description="Helical" evidence="7">
    <location>
        <begin position="153"/>
        <end position="174"/>
    </location>
</feature>
<evidence type="ECO:0000256" key="5">
    <source>
        <dbReference type="ARBA" id="ARBA00022989"/>
    </source>
</evidence>
<evidence type="ECO:0000256" key="8">
    <source>
        <dbReference type="SAM" id="MobiDB-lite"/>
    </source>
</evidence>
<evidence type="ECO:0000259" key="9">
    <source>
        <dbReference type="PROSITE" id="PS50928"/>
    </source>
</evidence>
<keyword evidence="4 7" id="KW-0812">Transmembrane</keyword>
<dbReference type="PANTHER" id="PTHR30193:SF37">
    <property type="entry name" value="INNER MEMBRANE ABC TRANSPORTER PERMEASE PROTEIN YCJO"/>
    <property type="match status" value="1"/>
</dbReference>
<comment type="similarity">
    <text evidence="7">Belongs to the binding-protein-dependent transport system permease family.</text>
</comment>
<evidence type="ECO:0000313" key="10">
    <source>
        <dbReference type="EMBL" id="SEO66757.1"/>
    </source>
</evidence>
<dbReference type="EMBL" id="FOEG01000002">
    <property type="protein sequence ID" value="SEO66757.1"/>
    <property type="molecule type" value="Genomic_DNA"/>
</dbReference>
<evidence type="ECO:0000313" key="11">
    <source>
        <dbReference type="Proteomes" id="UP000199657"/>
    </source>
</evidence>
<dbReference type="InterPro" id="IPR000515">
    <property type="entry name" value="MetI-like"/>
</dbReference>
<dbReference type="GO" id="GO:0005886">
    <property type="term" value="C:plasma membrane"/>
    <property type="evidence" value="ECO:0007669"/>
    <property type="project" value="UniProtKB-SubCell"/>
</dbReference>
<dbReference type="InterPro" id="IPR051393">
    <property type="entry name" value="ABC_transporter_permease"/>
</dbReference>
<keyword evidence="5 7" id="KW-1133">Transmembrane helix</keyword>
<feature type="transmembrane region" description="Helical" evidence="7">
    <location>
        <begin position="56"/>
        <end position="82"/>
    </location>
</feature>
<dbReference type="CDD" id="cd06261">
    <property type="entry name" value="TM_PBP2"/>
    <property type="match status" value="1"/>
</dbReference>
<evidence type="ECO:0000256" key="3">
    <source>
        <dbReference type="ARBA" id="ARBA00022475"/>
    </source>
</evidence>
<reference evidence="10 11" key="1">
    <citation type="submission" date="2016-10" db="EMBL/GenBank/DDBJ databases">
        <authorList>
            <person name="de Groot N.N."/>
        </authorList>
    </citation>
    <scope>NUCLEOTIDE SEQUENCE [LARGE SCALE GENOMIC DNA]</scope>
    <source>
        <strain evidence="10 11">CGMCC 1.6291</strain>
    </source>
</reference>
<evidence type="ECO:0000256" key="4">
    <source>
        <dbReference type="ARBA" id="ARBA00022692"/>
    </source>
</evidence>
<evidence type="ECO:0000256" key="6">
    <source>
        <dbReference type="ARBA" id="ARBA00023136"/>
    </source>
</evidence>
<dbReference type="PROSITE" id="PS50928">
    <property type="entry name" value="ABC_TM1"/>
    <property type="match status" value="1"/>
</dbReference>
<dbReference type="SUPFAM" id="SSF161098">
    <property type="entry name" value="MetI-like"/>
    <property type="match status" value="1"/>
</dbReference>
<dbReference type="Proteomes" id="UP000199657">
    <property type="component" value="Unassembled WGS sequence"/>
</dbReference>
<dbReference type="GO" id="GO:0055085">
    <property type="term" value="P:transmembrane transport"/>
    <property type="evidence" value="ECO:0007669"/>
    <property type="project" value="InterPro"/>
</dbReference>
<keyword evidence="6 7" id="KW-0472">Membrane</keyword>
<dbReference type="AlphaFoldDB" id="A0A1H8RKH9"/>
<feature type="domain" description="ABC transmembrane type-1" evidence="9">
    <location>
        <begin position="115"/>
        <end position="344"/>
    </location>
</feature>
<protein>
    <submittedName>
        <fullName evidence="10">Carbohydrate ABC transporter membrane protein 1, CUT1 family</fullName>
    </submittedName>
</protein>
<evidence type="ECO:0000256" key="2">
    <source>
        <dbReference type="ARBA" id="ARBA00022448"/>
    </source>
</evidence>
<dbReference type="InterPro" id="IPR035906">
    <property type="entry name" value="MetI-like_sf"/>
</dbReference>
<accession>A0A1H8RKH9</accession>
<gene>
    <name evidence="10" type="ORF">SAMN04488052_10279</name>
</gene>
<dbReference type="STRING" id="406100.SAMN04488052_10279"/>
<sequence>MTGVAPQAPPRLSHGDITMSTHTSDTATASHAVPLEGQRAGDGPGRRKMARTKAPYWFLSPFFILFGTFFVFPIFFMIYLSFHVWNPAAGLSAMQWVGLENYSYALTDPTLWRSLRNTVVIALLSGVPQHLIALPAAFVLVQLGSRARHWLSVAYFTPYVTSTIAVSMIFYVIYAPHSGILNQTLIYLATNPVTGWAFTWVADVMPIRWVQDNALIQYSISAVVFWKYVGFNIIIYVAGLTTIPKDLYEAARIDGANAWQQFRFVALPMLRPFIFFAVTMTIIGNMNLFDEPYVLTRALEQASRSGMTISNYLYRVAWQWMDMGSAAAISWILFFVIAAMTWVYFHLFGRKGLEGN</sequence>
<organism evidence="10 11">
    <name type="scientific">Aquisalimonas asiatica</name>
    <dbReference type="NCBI Taxonomy" id="406100"/>
    <lineage>
        <taxon>Bacteria</taxon>
        <taxon>Pseudomonadati</taxon>
        <taxon>Pseudomonadota</taxon>
        <taxon>Gammaproteobacteria</taxon>
        <taxon>Chromatiales</taxon>
        <taxon>Ectothiorhodospiraceae</taxon>
        <taxon>Aquisalimonas</taxon>
    </lineage>
</organism>
<feature type="transmembrane region" description="Helical" evidence="7">
    <location>
        <begin position="328"/>
        <end position="348"/>
    </location>
</feature>
<dbReference type="Gene3D" id="1.10.3720.10">
    <property type="entry name" value="MetI-like"/>
    <property type="match status" value="1"/>
</dbReference>
<dbReference type="Pfam" id="PF00528">
    <property type="entry name" value="BPD_transp_1"/>
    <property type="match status" value="1"/>
</dbReference>
<keyword evidence="3" id="KW-1003">Cell membrane</keyword>
<comment type="subcellular location">
    <subcellularLocation>
        <location evidence="1 7">Cell membrane</location>
        <topology evidence="1 7">Multi-pass membrane protein</topology>
    </subcellularLocation>
</comment>
<keyword evidence="11" id="KW-1185">Reference proteome</keyword>
<keyword evidence="2 7" id="KW-0813">Transport</keyword>
<evidence type="ECO:0000256" key="1">
    <source>
        <dbReference type="ARBA" id="ARBA00004651"/>
    </source>
</evidence>
<feature type="region of interest" description="Disordered" evidence="8">
    <location>
        <begin position="25"/>
        <end position="47"/>
    </location>
</feature>
<feature type="transmembrane region" description="Helical" evidence="7">
    <location>
        <begin position="264"/>
        <end position="283"/>
    </location>
</feature>